<organism evidence="2 3">
    <name type="scientific">Kutzneria buriramensis</name>
    <dbReference type="NCBI Taxonomy" id="1045776"/>
    <lineage>
        <taxon>Bacteria</taxon>
        <taxon>Bacillati</taxon>
        <taxon>Actinomycetota</taxon>
        <taxon>Actinomycetes</taxon>
        <taxon>Pseudonocardiales</taxon>
        <taxon>Pseudonocardiaceae</taxon>
        <taxon>Kutzneria</taxon>
    </lineage>
</organism>
<dbReference type="RefSeq" id="WP_116179782.1">
    <property type="nucleotide sequence ID" value="NZ_CP144375.1"/>
</dbReference>
<dbReference type="InterPro" id="IPR020051">
    <property type="entry name" value="SagB-type_dehydrogenase"/>
</dbReference>
<dbReference type="Gene3D" id="3.40.109.10">
    <property type="entry name" value="NADH Oxidase"/>
    <property type="match status" value="2"/>
</dbReference>
<evidence type="ECO:0000313" key="2">
    <source>
        <dbReference type="EMBL" id="REH35712.1"/>
    </source>
</evidence>
<dbReference type="Proteomes" id="UP000256269">
    <property type="component" value="Unassembled WGS sequence"/>
</dbReference>
<keyword evidence="3" id="KW-1185">Reference proteome</keyword>
<evidence type="ECO:0000259" key="1">
    <source>
        <dbReference type="Pfam" id="PF00881"/>
    </source>
</evidence>
<comment type="caution">
    <text evidence="2">The sequence shown here is derived from an EMBL/GenBank/DDBJ whole genome shotgun (WGS) entry which is preliminary data.</text>
</comment>
<accession>A0A3E0H062</accession>
<protein>
    <submittedName>
        <fullName evidence="2">SagB-type dehydrogenase family enzyme</fullName>
    </submittedName>
</protein>
<dbReference type="InterPro" id="IPR029479">
    <property type="entry name" value="Nitroreductase"/>
</dbReference>
<reference evidence="2 3" key="1">
    <citation type="submission" date="2018-08" db="EMBL/GenBank/DDBJ databases">
        <title>Genomic Encyclopedia of Archaeal and Bacterial Type Strains, Phase II (KMG-II): from individual species to whole genera.</title>
        <authorList>
            <person name="Goeker M."/>
        </authorList>
    </citation>
    <scope>NUCLEOTIDE SEQUENCE [LARGE SCALE GENOMIC DNA]</scope>
    <source>
        <strain evidence="2 3">DSM 45791</strain>
    </source>
</reference>
<name>A0A3E0H062_9PSEU</name>
<dbReference type="InterPro" id="IPR000415">
    <property type="entry name" value="Nitroreductase-like"/>
</dbReference>
<dbReference type="EMBL" id="QUNO01000017">
    <property type="protein sequence ID" value="REH35712.1"/>
    <property type="molecule type" value="Genomic_DNA"/>
</dbReference>
<dbReference type="PANTHER" id="PTHR43745:SF2">
    <property type="entry name" value="NITROREDUCTASE MJ1384-RELATED"/>
    <property type="match status" value="1"/>
</dbReference>
<feature type="domain" description="Nitroreductase" evidence="1">
    <location>
        <begin position="307"/>
        <end position="462"/>
    </location>
</feature>
<dbReference type="NCBIfam" id="TIGR03605">
    <property type="entry name" value="antibiot_sagB"/>
    <property type="match status" value="1"/>
</dbReference>
<dbReference type="InterPro" id="IPR052544">
    <property type="entry name" value="Bacteriocin_Proc_Enz"/>
</dbReference>
<dbReference type="CDD" id="cd02142">
    <property type="entry name" value="McbC_SagB-like_oxidoreductase"/>
    <property type="match status" value="1"/>
</dbReference>
<dbReference type="GO" id="GO:0016491">
    <property type="term" value="F:oxidoreductase activity"/>
    <property type="evidence" value="ECO:0007669"/>
    <property type="project" value="InterPro"/>
</dbReference>
<sequence length="481" mass="52044">MTSTGERYWRRTLHEFGTLPGLRGKYGNEGDPDEPARFTAWRGLPRFPLPTPASRLTDGLSELLHYTYGVSRLELGPLAMWPYHRLVPSARCFFPTELYCWLPETGRLPAGLYAYDAAHHALVLVRAGVAVDALGAAVGADLAGADCVLVFASVFWRTAFRYGDYAYRLCAQEVGMTVGNALLVAGSQGRHGHVHHQFVDADLQRLLGLDWPAESAMSVVALYPGPRPMLAAPARPPVIEPAATGFLDPRTCGPLIEIDAASRRTDLAIRSTLDSPAVEAEPLTVPNLADVLRARRSGGPAFNPVRRPITLHTVEEIVAPALSPHVSDAVAPGACPPVACYVWAITPSDGEPGIYRLQDGRLTPVRRRGTLAGRLRSSNVNYRTANFVAFLVADQEQAQRRLGDRSFRVLNQEAGIVAQRICVLAATRSLAGRVHNGYPAAEISAELGLPTAWQPLFQIVVGTAGPSARYQMPIPFVGGAR</sequence>
<proteinExistence type="predicted"/>
<evidence type="ECO:0000313" key="3">
    <source>
        <dbReference type="Proteomes" id="UP000256269"/>
    </source>
</evidence>
<gene>
    <name evidence="2" type="ORF">BCF44_117100</name>
</gene>
<dbReference type="SUPFAM" id="SSF55469">
    <property type="entry name" value="FMN-dependent nitroreductase-like"/>
    <property type="match status" value="2"/>
</dbReference>
<dbReference type="OrthoDB" id="3723182at2"/>
<dbReference type="PANTHER" id="PTHR43745">
    <property type="entry name" value="NITROREDUCTASE MJ1384-RELATED"/>
    <property type="match status" value="1"/>
</dbReference>
<dbReference type="Pfam" id="PF00881">
    <property type="entry name" value="Nitroreductase"/>
    <property type="match status" value="1"/>
</dbReference>
<dbReference type="AlphaFoldDB" id="A0A3E0H062"/>